<comment type="caution">
    <text evidence="4">The sequence shown here is derived from an EMBL/GenBank/DDBJ whole genome shotgun (WGS) entry which is preliminary data.</text>
</comment>
<dbReference type="SUPFAM" id="SSF52540">
    <property type="entry name" value="P-loop containing nucleoside triphosphate hydrolases"/>
    <property type="match status" value="1"/>
</dbReference>
<dbReference type="RefSeq" id="WP_256964017.1">
    <property type="nucleotide sequence ID" value="NZ_JAGJBZ010000002.1"/>
</dbReference>
<proteinExistence type="predicted"/>
<dbReference type="PANTHER" id="PTHR19879">
    <property type="entry name" value="TRANSCRIPTION INITIATION FACTOR TFIID"/>
    <property type="match status" value="1"/>
</dbReference>
<dbReference type="InterPro" id="IPR001680">
    <property type="entry name" value="WD40_rpt"/>
</dbReference>
<keyword evidence="5" id="KW-1185">Reference proteome</keyword>
<dbReference type="SMART" id="SM00320">
    <property type="entry name" value="WD40"/>
    <property type="match status" value="3"/>
</dbReference>
<dbReference type="InterPro" id="IPR001387">
    <property type="entry name" value="Cro/C1-type_HTH"/>
</dbReference>
<dbReference type="InterPro" id="IPR015943">
    <property type="entry name" value="WD40/YVTN_repeat-like_dom_sf"/>
</dbReference>
<sequence>MQHLAHDLRELRRSAGAPSYRSMAEAAGCSASSLSQAAAGQRLPTLVVLRGYVRACGADPAKWESRWRAAEAASSVAAREENEESAPPYRGLARFEPDDRGVFFGRDELVEELRELVCKHRFAVVFGASGSGKSSLLRAGLIPCLQESAARTSGPAVVRVLTPGARPAETYGRLLTPAEGEPDSWVVVDQFEEVFTLCRDRQERKRFIDLLLTAREPDSKLRVVVAMRADFFERCTEHSELAKALRGTALLVGPMNADALREVVVKPAAAAGLLVERELTARMVAEVVDQPGGLPMLSHALLETWRRRQGRVLTTAAYEAAGGVRGAIAATAERVFHEFSPAQARTARHVLLRLVEPGDGTADTRRPMGLAEFEEWADPEVPVVVDRLARARLLTMDEERVELAHEALITCWPRLAEWIEQTRERLRCHLHLIGAARAWEETDRDPGALYRGIRLARAEALFVESARRGKPVVITDELTKPEQEFLAAALDAREAEGRAATRTIRRVRLMAGALSAVLAVALLLGQISWRQHRDNERQRADTVGRQVAQTAASLRSSDPRTAMLLGAAAWRLAPQPDTRRALLGALAQPELDAFTDYAPSEGVERFLADSGRTLLTVRGRAWQTWDVPEHRLTASGRLPDGQVLATSPDARVLALLAGNDVRLWDRDTGRWTGGSSSYDYRFTRFGFAPAGRAYLVDRFDKERVQLRSLSDGRLLFETDKAGSAAVSTDARLVVACSAGRPQIWDVRARRTLPGAWQHDGAVCGHSPTFVIGGRRGGERLVTLSDTSAAVWDIRSGRHVASLGERGVQHPALSGDGRFLAAVAGEEIRVWRLSDPESPVFRYGLHQEVDGGLAWDPDHPVLRYPQGDTVRSLDLGAAITTPWRVGRPLSGVLLSPDARTFVTAGPSGADSFELRDTHDGHLLRTLPSPVRPGPRAADSRGPSEEALPLMAFSPDGDALVYGVVADSSTPQRLGVWDLRRGRQRGTLTLPVSASSPVSLALGPHGHTLYASLQSDTGEIRDEIWDTVRRRRTATVAPSVGAVNALRPDGRLVVGDGGVLRLPSARRSAQTLGANTNAVALAFGPPGTLLAVGDSTGRVALWDDTLRHRTGLLEIVFPTLEGDLFASESISALAISPDGRTLAVGGNAGALQLWDLKTRQQLGVPLTTPGERIDTLAFSTDSGTLYAGSAHAPFQRYPVDTDRAVARICARADGANLSRAQWRTVVADTPYRRIC</sequence>
<dbReference type="InterPro" id="IPR010982">
    <property type="entry name" value="Lambda_DNA-bd_dom_sf"/>
</dbReference>
<feature type="region of interest" description="Disordered" evidence="2">
    <location>
        <begin position="921"/>
        <end position="942"/>
    </location>
</feature>
<evidence type="ECO:0000256" key="2">
    <source>
        <dbReference type="SAM" id="MobiDB-lite"/>
    </source>
</evidence>
<name>A0ABU4L6A2_9ACTN</name>
<evidence type="ECO:0000313" key="4">
    <source>
        <dbReference type="EMBL" id="MDX2911256.1"/>
    </source>
</evidence>
<dbReference type="PANTHER" id="PTHR19879:SF9">
    <property type="entry name" value="TRANSCRIPTION INITIATION FACTOR TFIID SUBUNIT 5"/>
    <property type="match status" value="1"/>
</dbReference>
<dbReference type="Pfam" id="PF20703">
    <property type="entry name" value="nSTAND1"/>
    <property type="match status" value="1"/>
</dbReference>
<organism evidence="4 5">
    <name type="scientific">Streptomyces griseiscabiei</name>
    <dbReference type="NCBI Taxonomy" id="2993540"/>
    <lineage>
        <taxon>Bacteria</taxon>
        <taxon>Bacillati</taxon>
        <taxon>Actinomycetota</taxon>
        <taxon>Actinomycetes</taxon>
        <taxon>Kitasatosporales</taxon>
        <taxon>Streptomycetaceae</taxon>
        <taxon>Streptomyces</taxon>
    </lineage>
</organism>
<dbReference type="InterPro" id="IPR049052">
    <property type="entry name" value="nSTAND1"/>
</dbReference>
<evidence type="ECO:0000256" key="1">
    <source>
        <dbReference type="PROSITE-ProRule" id="PRU00221"/>
    </source>
</evidence>
<dbReference type="PROSITE" id="PS50082">
    <property type="entry name" value="WD_REPEATS_2"/>
    <property type="match status" value="1"/>
</dbReference>
<dbReference type="Proteomes" id="UP001271723">
    <property type="component" value="Unassembled WGS sequence"/>
</dbReference>
<protein>
    <submittedName>
        <fullName evidence="4">AAA family ATPase</fullName>
    </submittedName>
</protein>
<gene>
    <name evidence="4" type="ORF">PV517_21470</name>
</gene>
<reference evidence="4 5" key="1">
    <citation type="journal article" date="2023" name="Microb. Genom.">
        <title>Mesoterricola silvestris gen. nov., sp. nov., Mesoterricola sediminis sp. nov., Geothrix oryzae sp. nov., Geothrix edaphica sp. nov., Geothrix rubra sp. nov., and Geothrix limicola sp. nov., six novel members of Acidobacteriota isolated from soils.</title>
        <authorList>
            <person name="Weisberg A.J."/>
            <person name="Pearce E."/>
            <person name="Kramer C.G."/>
            <person name="Chang J.H."/>
            <person name="Clarke C.R."/>
        </authorList>
    </citation>
    <scope>NUCLEOTIDE SEQUENCE [LARGE SCALE GENOMIC DNA]</scope>
    <source>
        <strain evidence="4 5">NRRL_B-2795</strain>
    </source>
</reference>
<feature type="repeat" description="WD" evidence="1">
    <location>
        <begin position="1125"/>
        <end position="1162"/>
    </location>
</feature>
<feature type="domain" description="HTH cro/C1-type" evidence="3">
    <location>
        <begin position="7"/>
        <end position="63"/>
    </location>
</feature>
<dbReference type="Gene3D" id="1.10.260.40">
    <property type="entry name" value="lambda repressor-like DNA-binding domains"/>
    <property type="match status" value="1"/>
</dbReference>
<dbReference type="SMART" id="SM00530">
    <property type="entry name" value="HTH_XRE"/>
    <property type="match status" value="1"/>
</dbReference>
<dbReference type="Pfam" id="PF00400">
    <property type="entry name" value="WD40"/>
    <property type="match status" value="2"/>
</dbReference>
<dbReference type="InterPro" id="IPR027417">
    <property type="entry name" value="P-loop_NTPase"/>
</dbReference>
<dbReference type="InterPro" id="IPR011047">
    <property type="entry name" value="Quinoprotein_ADH-like_sf"/>
</dbReference>
<evidence type="ECO:0000259" key="3">
    <source>
        <dbReference type="SMART" id="SM00530"/>
    </source>
</evidence>
<dbReference type="SUPFAM" id="SSF50998">
    <property type="entry name" value="Quinoprotein alcohol dehydrogenase-like"/>
    <property type="match status" value="1"/>
</dbReference>
<accession>A0ABU4L6A2</accession>
<dbReference type="EMBL" id="JARAVY010000008">
    <property type="protein sequence ID" value="MDX2911256.1"/>
    <property type="molecule type" value="Genomic_DNA"/>
</dbReference>
<evidence type="ECO:0000313" key="5">
    <source>
        <dbReference type="Proteomes" id="UP001271723"/>
    </source>
</evidence>
<keyword evidence="1" id="KW-0853">WD repeat</keyword>
<dbReference type="Gene3D" id="2.130.10.10">
    <property type="entry name" value="YVTN repeat-like/Quinoprotein amine dehydrogenase"/>
    <property type="match status" value="3"/>
</dbReference>
<dbReference type="SUPFAM" id="SSF69322">
    <property type="entry name" value="Tricorn protease domain 2"/>
    <property type="match status" value="1"/>
</dbReference>